<dbReference type="InterPro" id="IPR010290">
    <property type="entry name" value="TM_effector"/>
</dbReference>
<dbReference type="Pfam" id="PF05977">
    <property type="entry name" value="MFS_3"/>
    <property type="match status" value="1"/>
</dbReference>
<feature type="transmembrane region" description="Helical" evidence="8">
    <location>
        <begin position="310"/>
        <end position="333"/>
    </location>
</feature>
<dbReference type="EMBL" id="RJLN01000001">
    <property type="protein sequence ID" value="RNM01940.1"/>
    <property type="molecule type" value="Genomic_DNA"/>
</dbReference>
<dbReference type="InterPro" id="IPR020846">
    <property type="entry name" value="MFS_dom"/>
</dbReference>
<keyword evidence="3" id="KW-1003">Cell membrane</keyword>
<protein>
    <submittedName>
        <fullName evidence="10">MFS transporter</fullName>
    </submittedName>
</protein>
<dbReference type="RefSeq" id="WP_123238890.1">
    <property type="nucleotide sequence ID" value="NZ_JAAHBY010000001.1"/>
</dbReference>
<feature type="transmembrane region" description="Helical" evidence="8">
    <location>
        <begin position="43"/>
        <end position="65"/>
    </location>
</feature>
<feature type="domain" description="Major facilitator superfamily (MFS) profile" evidence="9">
    <location>
        <begin position="1"/>
        <end position="396"/>
    </location>
</feature>
<feature type="transmembrane region" description="Helical" evidence="8">
    <location>
        <begin position="345"/>
        <end position="368"/>
    </location>
</feature>
<dbReference type="CDD" id="cd06173">
    <property type="entry name" value="MFS_MefA_like"/>
    <property type="match status" value="1"/>
</dbReference>
<keyword evidence="6 8" id="KW-0472">Membrane</keyword>
<dbReference type="InterPro" id="IPR036259">
    <property type="entry name" value="MFS_trans_sf"/>
</dbReference>
<feature type="transmembrane region" description="Helical" evidence="8">
    <location>
        <begin position="216"/>
        <end position="241"/>
    </location>
</feature>
<dbReference type="PROSITE" id="PS50850">
    <property type="entry name" value="MFS"/>
    <property type="match status" value="1"/>
</dbReference>
<evidence type="ECO:0000313" key="11">
    <source>
        <dbReference type="Proteomes" id="UP000280698"/>
    </source>
</evidence>
<dbReference type="SUPFAM" id="SSF103473">
    <property type="entry name" value="MFS general substrate transporter"/>
    <property type="match status" value="1"/>
</dbReference>
<name>A0ABX9WMV7_9ACTN</name>
<evidence type="ECO:0000256" key="4">
    <source>
        <dbReference type="ARBA" id="ARBA00022692"/>
    </source>
</evidence>
<gene>
    <name evidence="10" type="ORF">EFE23_00765</name>
</gene>
<comment type="caution">
    <text evidence="10">The sequence shown here is derived from an EMBL/GenBank/DDBJ whole genome shotgun (WGS) entry which is preliminary data.</text>
</comment>
<keyword evidence="2" id="KW-0813">Transport</keyword>
<evidence type="ECO:0000256" key="3">
    <source>
        <dbReference type="ARBA" id="ARBA00022475"/>
    </source>
</evidence>
<reference evidence="10 11" key="1">
    <citation type="submission" date="2018-11" db="EMBL/GenBank/DDBJ databases">
        <title>Micromonospora sp. PPF5-17, a new actinomycetes isolated from a hot spring soil.</title>
        <authorList>
            <person name="Thawai C."/>
        </authorList>
    </citation>
    <scope>NUCLEOTIDE SEQUENCE [LARGE SCALE GENOMIC DNA]</scope>
    <source>
        <strain evidence="10 11">PPF5-17</strain>
    </source>
</reference>
<dbReference type="Proteomes" id="UP000280698">
    <property type="component" value="Unassembled WGS sequence"/>
</dbReference>
<keyword evidence="11" id="KW-1185">Reference proteome</keyword>
<comment type="subcellular location">
    <subcellularLocation>
        <location evidence="1">Cell membrane</location>
        <topology evidence="1">Multi-pass membrane protein</topology>
    </subcellularLocation>
</comment>
<dbReference type="Gene3D" id="1.20.1250.20">
    <property type="entry name" value="MFS general substrate transporter like domains"/>
    <property type="match status" value="1"/>
</dbReference>
<feature type="transmembrane region" description="Helical" evidence="8">
    <location>
        <begin position="253"/>
        <end position="272"/>
    </location>
</feature>
<feature type="transmembrane region" description="Helical" evidence="8">
    <location>
        <begin position="102"/>
        <end position="126"/>
    </location>
</feature>
<feature type="transmembrane region" description="Helical" evidence="8">
    <location>
        <begin position="138"/>
        <end position="162"/>
    </location>
</feature>
<keyword evidence="4 8" id="KW-0812">Transmembrane</keyword>
<dbReference type="PANTHER" id="PTHR23513">
    <property type="entry name" value="INTEGRAL MEMBRANE EFFLUX PROTEIN-RELATED"/>
    <property type="match status" value="1"/>
</dbReference>
<keyword evidence="5 8" id="KW-1133">Transmembrane helix</keyword>
<accession>A0ABX9WMV7</accession>
<feature type="transmembrane region" description="Helical" evidence="8">
    <location>
        <begin position="77"/>
        <end position="96"/>
    </location>
</feature>
<feature type="transmembrane region" description="Helical" evidence="8">
    <location>
        <begin position="284"/>
        <end position="304"/>
    </location>
</feature>
<feature type="transmembrane region" description="Helical" evidence="8">
    <location>
        <begin position="168"/>
        <end position="185"/>
    </location>
</feature>
<evidence type="ECO:0000256" key="5">
    <source>
        <dbReference type="ARBA" id="ARBA00022989"/>
    </source>
</evidence>
<evidence type="ECO:0000256" key="1">
    <source>
        <dbReference type="ARBA" id="ARBA00004651"/>
    </source>
</evidence>
<evidence type="ECO:0000256" key="7">
    <source>
        <dbReference type="SAM" id="MobiDB-lite"/>
    </source>
</evidence>
<evidence type="ECO:0000313" key="10">
    <source>
        <dbReference type="EMBL" id="RNM01940.1"/>
    </source>
</evidence>
<proteinExistence type="predicted"/>
<sequence>MSFTPGSSRWSDVWLVTASRGVSTCGDFLAATALTLALQSAGAGGLAVSGLMLAATLPLAALAPLTGPLADRVDSRLLLVVAGLGQAAVCLALAYAGHPALVIALVALLAAGLAVTQPVLSALVPAMVRAEDLPRAAALNQTAGTLGALAGPALAGVLVGGFGARLPLLLDAASYLALVAAGLLIRTRRGGGRRPATIPGTPTASAAGWRLRRDPLLVAMITTIAGVIAAVGAINVVEVFFIRETLGSSATMYGLVTGAWTLGILVGAWLFARAARRLVDDGRLLVGYLALLAGCCLMILLSAAVPSALLLVPVWLLGGVGNGGANVFDNVLLARRVPEASRGRAYAALSASVQGASMVGFLLGGLLLEAAPPRLLVAGCGVAGLLVIALVVPTVVRAVRAGRTTAGVAADEPATPPEPTRATEVAEDPAPGAELATPAPSR</sequence>
<evidence type="ECO:0000256" key="8">
    <source>
        <dbReference type="SAM" id="Phobius"/>
    </source>
</evidence>
<evidence type="ECO:0000256" key="2">
    <source>
        <dbReference type="ARBA" id="ARBA00022448"/>
    </source>
</evidence>
<feature type="region of interest" description="Disordered" evidence="7">
    <location>
        <begin position="406"/>
        <end position="442"/>
    </location>
</feature>
<evidence type="ECO:0000256" key="6">
    <source>
        <dbReference type="ARBA" id="ARBA00023136"/>
    </source>
</evidence>
<dbReference type="PANTHER" id="PTHR23513:SF6">
    <property type="entry name" value="MAJOR FACILITATOR SUPERFAMILY ASSOCIATED DOMAIN-CONTAINING PROTEIN"/>
    <property type="match status" value="1"/>
</dbReference>
<evidence type="ECO:0000259" key="9">
    <source>
        <dbReference type="PROSITE" id="PS50850"/>
    </source>
</evidence>
<feature type="transmembrane region" description="Helical" evidence="8">
    <location>
        <begin position="374"/>
        <end position="396"/>
    </location>
</feature>
<organism evidence="10 11">
    <name type="scientific">Micromonospora solifontis</name>
    <dbReference type="NCBI Taxonomy" id="2487138"/>
    <lineage>
        <taxon>Bacteria</taxon>
        <taxon>Bacillati</taxon>
        <taxon>Actinomycetota</taxon>
        <taxon>Actinomycetes</taxon>
        <taxon>Micromonosporales</taxon>
        <taxon>Micromonosporaceae</taxon>
        <taxon>Micromonospora</taxon>
    </lineage>
</organism>